<dbReference type="AlphaFoldDB" id="A0A0A8XS27"/>
<keyword evidence="2" id="KW-1133">Transmembrane helix</keyword>
<sequence length="68" mass="7593">MGAPVGCFLAGTPALYAATMMLLGALVLLANRSGKEQLKERRKRRRKGEREKGKEEEKRRGRSCCPKC</sequence>
<organism evidence="3">
    <name type="scientific">Arundo donax</name>
    <name type="common">Giant reed</name>
    <name type="synonym">Donax arundinaceus</name>
    <dbReference type="NCBI Taxonomy" id="35708"/>
    <lineage>
        <taxon>Eukaryota</taxon>
        <taxon>Viridiplantae</taxon>
        <taxon>Streptophyta</taxon>
        <taxon>Embryophyta</taxon>
        <taxon>Tracheophyta</taxon>
        <taxon>Spermatophyta</taxon>
        <taxon>Magnoliopsida</taxon>
        <taxon>Liliopsida</taxon>
        <taxon>Poales</taxon>
        <taxon>Poaceae</taxon>
        <taxon>PACMAD clade</taxon>
        <taxon>Arundinoideae</taxon>
        <taxon>Arundineae</taxon>
        <taxon>Arundo</taxon>
    </lineage>
</organism>
<proteinExistence type="predicted"/>
<keyword evidence="2" id="KW-0812">Transmembrane</keyword>
<protein>
    <submittedName>
        <fullName evidence="3">Uncharacterized protein</fullName>
    </submittedName>
</protein>
<accession>A0A0A8XS27</accession>
<dbReference type="EMBL" id="GBRH01282317">
    <property type="protein sequence ID" value="JAD15578.1"/>
    <property type="molecule type" value="Transcribed_RNA"/>
</dbReference>
<keyword evidence="2" id="KW-0472">Membrane</keyword>
<evidence type="ECO:0000256" key="1">
    <source>
        <dbReference type="SAM" id="MobiDB-lite"/>
    </source>
</evidence>
<evidence type="ECO:0000256" key="2">
    <source>
        <dbReference type="SAM" id="Phobius"/>
    </source>
</evidence>
<reference evidence="3" key="2">
    <citation type="journal article" date="2015" name="Data Brief">
        <title>Shoot transcriptome of the giant reed, Arundo donax.</title>
        <authorList>
            <person name="Barrero R.A."/>
            <person name="Guerrero F.D."/>
            <person name="Moolhuijzen P."/>
            <person name="Goolsby J.A."/>
            <person name="Tidwell J."/>
            <person name="Bellgard S.E."/>
            <person name="Bellgard M.I."/>
        </authorList>
    </citation>
    <scope>NUCLEOTIDE SEQUENCE</scope>
    <source>
        <tissue evidence="3">Shoot tissue taken approximately 20 cm above the soil surface</tissue>
    </source>
</reference>
<evidence type="ECO:0000313" key="3">
    <source>
        <dbReference type="EMBL" id="JAD15578.1"/>
    </source>
</evidence>
<feature type="region of interest" description="Disordered" evidence="1">
    <location>
        <begin position="34"/>
        <end position="68"/>
    </location>
</feature>
<feature type="transmembrane region" description="Helical" evidence="2">
    <location>
        <begin position="14"/>
        <end position="34"/>
    </location>
</feature>
<feature type="compositionally biased region" description="Basic and acidic residues" evidence="1">
    <location>
        <begin position="48"/>
        <end position="59"/>
    </location>
</feature>
<name>A0A0A8XS27_ARUDO</name>
<reference evidence="3" key="1">
    <citation type="submission" date="2014-09" db="EMBL/GenBank/DDBJ databases">
        <authorList>
            <person name="Magalhaes I.L.F."/>
            <person name="Oliveira U."/>
            <person name="Santos F.R."/>
            <person name="Vidigal T.H.D.A."/>
            <person name="Brescovit A.D."/>
            <person name="Santos A.J."/>
        </authorList>
    </citation>
    <scope>NUCLEOTIDE SEQUENCE</scope>
    <source>
        <tissue evidence="3">Shoot tissue taken approximately 20 cm above the soil surface</tissue>
    </source>
</reference>